<dbReference type="InterPro" id="IPR038076">
    <property type="entry name" value="MgtE_N_sf"/>
</dbReference>
<dbReference type="Gene3D" id="3.30.200.20">
    <property type="entry name" value="Phosphorylase Kinase, domain 1"/>
    <property type="match status" value="1"/>
</dbReference>
<evidence type="ECO:0000256" key="2">
    <source>
        <dbReference type="ARBA" id="ARBA00022527"/>
    </source>
</evidence>
<feature type="domain" description="Protein kinase" evidence="9">
    <location>
        <begin position="13"/>
        <end position="268"/>
    </location>
</feature>
<dbReference type="PANTHER" id="PTHR43289">
    <property type="entry name" value="MITOGEN-ACTIVATED PROTEIN KINASE KINASE KINASE 20-RELATED"/>
    <property type="match status" value="1"/>
</dbReference>
<dbReference type="InterPro" id="IPR006668">
    <property type="entry name" value="Mg_transptr_MgtE_intracell_dom"/>
</dbReference>
<dbReference type="PROSITE" id="PS00108">
    <property type="entry name" value="PROTEIN_KINASE_ST"/>
    <property type="match status" value="1"/>
</dbReference>
<evidence type="ECO:0000256" key="7">
    <source>
        <dbReference type="PROSITE-ProRule" id="PRU10141"/>
    </source>
</evidence>
<keyword evidence="6 7" id="KW-0067">ATP-binding</keyword>
<dbReference type="CDD" id="cd14014">
    <property type="entry name" value="STKc_PknB_like"/>
    <property type="match status" value="1"/>
</dbReference>
<dbReference type="AlphaFoldDB" id="A0A367F717"/>
<dbReference type="InterPro" id="IPR000719">
    <property type="entry name" value="Prot_kinase_dom"/>
</dbReference>
<dbReference type="Gene3D" id="1.25.60.10">
    <property type="entry name" value="MgtE N-terminal domain-like"/>
    <property type="match status" value="1"/>
</dbReference>
<dbReference type="OrthoDB" id="3679634at2"/>
<evidence type="ECO:0000256" key="3">
    <source>
        <dbReference type="ARBA" id="ARBA00022679"/>
    </source>
</evidence>
<dbReference type="PROSITE" id="PS50011">
    <property type="entry name" value="PROTEIN_KINASE_DOM"/>
    <property type="match status" value="1"/>
</dbReference>
<keyword evidence="3" id="KW-0808">Transferase</keyword>
<dbReference type="PANTHER" id="PTHR43289:SF6">
    <property type="entry name" value="SERINE_THREONINE-PROTEIN KINASE NEKL-3"/>
    <property type="match status" value="1"/>
</dbReference>
<reference evidence="10 11" key="1">
    <citation type="submission" date="2018-06" db="EMBL/GenBank/DDBJ databases">
        <title>Sphaerisporangium craniellae sp. nov., isolated from a marine sponge in the South China Sea.</title>
        <authorList>
            <person name="Li L."/>
        </authorList>
    </citation>
    <scope>NUCLEOTIDE SEQUENCE [LARGE SCALE GENOMIC DNA]</scope>
    <source>
        <strain evidence="10 11">CCTCC AA 208026</strain>
    </source>
</reference>
<keyword evidence="5 10" id="KW-0418">Kinase</keyword>
<gene>
    <name evidence="10" type="ORF">DQ384_29710</name>
</gene>
<dbReference type="EMBL" id="QOIL01000020">
    <property type="protein sequence ID" value="RCG26156.1"/>
    <property type="molecule type" value="Genomic_DNA"/>
</dbReference>
<evidence type="ECO:0000313" key="11">
    <source>
        <dbReference type="Proteomes" id="UP000253094"/>
    </source>
</evidence>
<evidence type="ECO:0000256" key="8">
    <source>
        <dbReference type="SAM" id="MobiDB-lite"/>
    </source>
</evidence>
<dbReference type="GO" id="GO:0004674">
    <property type="term" value="F:protein serine/threonine kinase activity"/>
    <property type="evidence" value="ECO:0007669"/>
    <property type="project" value="UniProtKB-KW"/>
</dbReference>
<dbReference type="GO" id="GO:0005524">
    <property type="term" value="F:ATP binding"/>
    <property type="evidence" value="ECO:0007669"/>
    <property type="project" value="UniProtKB-UniRule"/>
</dbReference>
<dbReference type="EC" id="2.7.11.1" evidence="1"/>
<dbReference type="Proteomes" id="UP000253094">
    <property type="component" value="Unassembled WGS sequence"/>
</dbReference>
<dbReference type="Gene3D" id="1.10.220.30">
    <property type="match status" value="1"/>
</dbReference>
<evidence type="ECO:0000256" key="1">
    <source>
        <dbReference type="ARBA" id="ARBA00012513"/>
    </source>
</evidence>
<feature type="compositionally biased region" description="Basic and acidic residues" evidence="8">
    <location>
        <begin position="294"/>
        <end position="304"/>
    </location>
</feature>
<dbReference type="SUPFAM" id="SSF158791">
    <property type="entry name" value="MgtE N-terminal domain-like"/>
    <property type="match status" value="1"/>
</dbReference>
<name>A0A367F717_9ACTN</name>
<evidence type="ECO:0000256" key="4">
    <source>
        <dbReference type="ARBA" id="ARBA00022741"/>
    </source>
</evidence>
<dbReference type="SUPFAM" id="SSF56112">
    <property type="entry name" value="Protein kinase-like (PK-like)"/>
    <property type="match status" value="1"/>
</dbReference>
<dbReference type="InterPro" id="IPR011009">
    <property type="entry name" value="Kinase-like_dom_sf"/>
</dbReference>
<dbReference type="InterPro" id="IPR017441">
    <property type="entry name" value="Protein_kinase_ATP_BS"/>
</dbReference>
<dbReference type="InterPro" id="IPR008271">
    <property type="entry name" value="Ser/Thr_kinase_AS"/>
</dbReference>
<evidence type="ECO:0000259" key="9">
    <source>
        <dbReference type="PROSITE" id="PS50011"/>
    </source>
</evidence>
<keyword evidence="4 7" id="KW-0547">Nucleotide-binding</keyword>
<evidence type="ECO:0000313" key="10">
    <source>
        <dbReference type="EMBL" id="RCG26156.1"/>
    </source>
</evidence>
<dbReference type="SMART" id="SM00220">
    <property type="entry name" value="S_TKc"/>
    <property type="match status" value="1"/>
</dbReference>
<keyword evidence="11" id="KW-1185">Reference proteome</keyword>
<evidence type="ECO:0000256" key="6">
    <source>
        <dbReference type="ARBA" id="ARBA00022840"/>
    </source>
</evidence>
<organism evidence="10 11">
    <name type="scientific">Sphaerisporangium album</name>
    <dbReference type="NCBI Taxonomy" id="509200"/>
    <lineage>
        <taxon>Bacteria</taxon>
        <taxon>Bacillati</taxon>
        <taxon>Actinomycetota</taxon>
        <taxon>Actinomycetes</taxon>
        <taxon>Streptosporangiales</taxon>
        <taxon>Streptosporangiaceae</taxon>
        <taxon>Sphaerisporangium</taxon>
    </lineage>
</organism>
<dbReference type="Pfam" id="PF03448">
    <property type="entry name" value="MgtE_N"/>
    <property type="match status" value="1"/>
</dbReference>
<comment type="caution">
    <text evidence="10">The sequence shown here is derived from an EMBL/GenBank/DDBJ whole genome shotgun (WGS) entry which is preliminary data.</text>
</comment>
<dbReference type="Gene3D" id="1.10.510.10">
    <property type="entry name" value="Transferase(Phosphotransferase) domain 1"/>
    <property type="match status" value="1"/>
</dbReference>
<dbReference type="PROSITE" id="PS00107">
    <property type="entry name" value="PROTEIN_KINASE_ATP"/>
    <property type="match status" value="1"/>
</dbReference>
<feature type="region of interest" description="Disordered" evidence="8">
    <location>
        <begin position="269"/>
        <end position="319"/>
    </location>
</feature>
<keyword evidence="2 10" id="KW-0723">Serine/threonine-protein kinase</keyword>
<sequence>MDRGPVHLLKNRYALVRLIGAGGMGDVWLADDRMLGRQVAIKELVISDDGEPLSVRRKRALREARAAAAIEHPSVVDIYDVFEEQDRPWIVMPYIRGRSLRDLIEDGPLAAREVARIGLRVLGALEAAHRADVLHRDVKPANILVGDDGRVYLADFGIAHVAGQSTLTGRHAFVGTLEFMAPERIEGRPLGPASDLWSLGVTFFCALEGYSPFRHDDVPAMMRAILDLPPPKPARPGPLAGAVERLLDKDPRRRMTAPELRAVLRTVIDGPRVPSPPEPTLVEPGRSTPPTLKLPREGREERPPAARPPEATEGLGGLGPAEAARRISGMDADTAARLCAAMPPKAAGQALAELEPQVAGQVLAALPGTTAAAVLAAVAHRTAGRLLETMTSSPARAASVLRTLNASRAGHTIDHMDLDRASELLARIRPGEAARILAHAHARTAAYVVQAVGAAPAVPMVEALSAVSVRQACGVLAYVSPKTVATLLRALPRDRAGMILEGLPPSARDQVRRHLRGTGSEG</sequence>
<proteinExistence type="predicted"/>
<accession>A0A367F717</accession>
<protein>
    <recommendedName>
        <fullName evidence="1">non-specific serine/threonine protein kinase</fullName>
        <ecNumber evidence="1">2.7.11.1</ecNumber>
    </recommendedName>
</protein>
<dbReference type="Pfam" id="PF00069">
    <property type="entry name" value="Pkinase"/>
    <property type="match status" value="1"/>
</dbReference>
<dbReference type="RefSeq" id="WP_114032194.1">
    <property type="nucleotide sequence ID" value="NZ_QOIL01000020.1"/>
</dbReference>
<feature type="binding site" evidence="7">
    <location>
        <position position="42"/>
    </location>
    <ligand>
        <name>ATP</name>
        <dbReference type="ChEBI" id="CHEBI:30616"/>
    </ligand>
</feature>
<evidence type="ECO:0000256" key="5">
    <source>
        <dbReference type="ARBA" id="ARBA00022777"/>
    </source>
</evidence>